<keyword evidence="2 3" id="KW-0040">ANK repeat</keyword>
<feature type="repeat" description="ANK" evidence="3">
    <location>
        <begin position="570"/>
        <end position="602"/>
    </location>
</feature>
<dbReference type="PROSITE" id="PS50088">
    <property type="entry name" value="ANK_REPEAT"/>
    <property type="match status" value="5"/>
</dbReference>
<evidence type="ECO:0000256" key="2">
    <source>
        <dbReference type="ARBA" id="ARBA00023043"/>
    </source>
</evidence>
<dbReference type="PANTHER" id="PTHR24173:SF83">
    <property type="entry name" value="SOCS BOX DOMAIN-CONTAINING PROTEIN"/>
    <property type="match status" value="1"/>
</dbReference>
<evidence type="ECO:0000256" key="1">
    <source>
        <dbReference type="ARBA" id="ARBA00022737"/>
    </source>
</evidence>
<evidence type="ECO:0000256" key="3">
    <source>
        <dbReference type="PROSITE-ProRule" id="PRU00023"/>
    </source>
</evidence>
<evidence type="ECO:0000313" key="4">
    <source>
        <dbReference type="EMBL" id="KAK0724120.1"/>
    </source>
</evidence>
<organism evidence="4 5">
    <name type="scientific">Lasiosphaeris hirsuta</name>
    <dbReference type="NCBI Taxonomy" id="260670"/>
    <lineage>
        <taxon>Eukaryota</taxon>
        <taxon>Fungi</taxon>
        <taxon>Dikarya</taxon>
        <taxon>Ascomycota</taxon>
        <taxon>Pezizomycotina</taxon>
        <taxon>Sordariomycetes</taxon>
        <taxon>Sordariomycetidae</taxon>
        <taxon>Sordariales</taxon>
        <taxon>Lasiosphaeriaceae</taxon>
        <taxon>Lasiosphaeris</taxon>
    </lineage>
</organism>
<dbReference type="EMBL" id="JAUKUA010000002">
    <property type="protein sequence ID" value="KAK0724120.1"/>
    <property type="molecule type" value="Genomic_DNA"/>
</dbReference>
<dbReference type="AlphaFoldDB" id="A0AA40AY18"/>
<reference evidence="4" key="1">
    <citation type="submission" date="2023-06" db="EMBL/GenBank/DDBJ databases">
        <title>Genome-scale phylogeny and comparative genomics of the fungal order Sordariales.</title>
        <authorList>
            <consortium name="Lawrence Berkeley National Laboratory"/>
            <person name="Hensen N."/>
            <person name="Bonometti L."/>
            <person name="Westerberg I."/>
            <person name="Brannstrom I.O."/>
            <person name="Guillou S."/>
            <person name="Cros-Aarteil S."/>
            <person name="Calhoun S."/>
            <person name="Haridas S."/>
            <person name="Kuo A."/>
            <person name="Mondo S."/>
            <person name="Pangilinan J."/>
            <person name="Riley R."/>
            <person name="Labutti K."/>
            <person name="Andreopoulos B."/>
            <person name="Lipzen A."/>
            <person name="Chen C."/>
            <person name="Yanf M."/>
            <person name="Daum C."/>
            <person name="Ng V."/>
            <person name="Clum A."/>
            <person name="Steindorff A."/>
            <person name="Ohm R."/>
            <person name="Martin F."/>
            <person name="Silar P."/>
            <person name="Natvig D."/>
            <person name="Lalanne C."/>
            <person name="Gautier V."/>
            <person name="Ament-Velasquez S.L."/>
            <person name="Kruys A."/>
            <person name="Hutchinson M.I."/>
            <person name="Powell A.J."/>
            <person name="Barry K."/>
            <person name="Miller A.N."/>
            <person name="Grigoriev I.V."/>
            <person name="Debuchy R."/>
            <person name="Gladieux P."/>
            <person name="Thoren M.H."/>
            <person name="Johannesson H."/>
        </authorList>
    </citation>
    <scope>NUCLEOTIDE SEQUENCE</scope>
    <source>
        <strain evidence="4">SMH4607-1</strain>
    </source>
</reference>
<dbReference type="PROSITE" id="PS50297">
    <property type="entry name" value="ANK_REP_REGION"/>
    <property type="match status" value="3"/>
</dbReference>
<protein>
    <submittedName>
        <fullName evidence="4">Ankyrin repeat-containing domain protein</fullName>
    </submittedName>
</protein>
<feature type="repeat" description="ANK" evidence="3">
    <location>
        <begin position="672"/>
        <end position="704"/>
    </location>
</feature>
<comment type="caution">
    <text evidence="4">The sequence shown here is derived from an EMBL/GenBank/DDBJ whole genome shotgun (WGS) entry which is preliminary data.</text>
</comment>
<dbReference type="InterPro" id="IPR002110">
    <property type="entry name" value="Ankyrin_rpt"/>
</dbReference>
<gene>
    <name evidence="4" type="ORF">B0H67DRAFT_549973</name>
</gene>
<dbReference type="SMART" id="SM00248">
    <property type="entry name" value="ANK"/>
    <property type="match status" value="7"/>
</dbReference>
<dbReference type="InterPro" id="IPR036770">
    <property type="entry name" value="Ankyrin_rpt-contain_sf"/>
</dbReference>
<dbReference type="Pfam" id="PF00023">
    <property type="entry name" value="Ank"/>
    <property type="match status" value="2"/>
</dbReference>
<proteinExistence type="predicted"/>
<dbReference type="Pfam" id="PF12796">
    <property type="entry name" value="Ank_2"/>
    <property type="match status" value="1"/>
</dbReference>
<dbReference type="Gene3D" id="1.25.40.20">
    <property type="entry name" value="Ankyrin repeat-containing domain"/>
    <property type="match status" value="1"/>
</dbReference>
<feature type="repeat" description="ANK" evidence="3">
    <location>
        <begin position="426"/>
        <end position="458"/>
    </location>
</feature>
<dbReference type="PANTHER" id="PTHR24173">
    <property type="entry name" value="ANKYRIN REPEAT CONTAINING"/>
    <property type="match status" value="1"/>
</dbReference>
<dbReference type="SUPFAM" id="SSF48403">
    <property type="entry name" value="Ankyrin repeat"/>
    <property type="match status" value="1"/>
</dbReference>
<name>A0AA40AY18_9PEZI</name>
<dbReference type="Proteomes" id="UP001172102">
    <property type="component" value="Unassembled WGS sequence"/>
</dbReference>
<evidence type="ECO:0000313" key="5">
    <source>
        <dbReference type="Proteomes" id="UP001172102"/>
    </source>
</evidence>
<feature type="repeat" description="ANK" evidence="3">
    <location>
        <begin position="535"/>
        <end position="567"/>
    </location>
</feature>
<keyword evidence="5" id="KW-1185">Reference proteome</keyword>
<feature type="repeat" description="ANK" evidence="3">
    <location>
        <begin position="639"/>
        <end position="671"/>
    </location>
</feature>
<sequence length="793" mass="86963">MEAVGAIVGIADVALRTSSKLWSLSSAWRDAPEDLHRLQDDLARTQRFFSETGEGINALYAMGPGSQKESHASWRELERLLDDGADVLRRIEQFVDSLQRTNLLGEPKELGKRRRVIWMTSARKVAKLRTQLKSITGHACRLLIAQNVSVSADIRISLERSHDEITTFVGSYLESSTERITAHTEKTLQESQSLTVAQLGKVLELSHHAIISHMDYRLKALESGISIPAKSTESMTNNISVQVHHVQLGQPQNPHERDDTMAAMTAAARDSSDSDSIAPTTPRITSACAPSCQCRCHTSSNYSWSLTSLRPVLGSLALSYRGHSTRGCSLASCDRHHHHRHRGREIRAVYHLPTWLVRASLAVFYSASPHGSPQLVLRVVNHLSAADGFGPGTLCSLALNRDVAGARRLLQAGGAASSVYDVVGPYRQTPLIIAVCQQDIPMIRLLLQAGSDPHQEAMTNAGPTACAAGIVVKYFIMGRACDVEMAREFPIYQYLDEAEFSPLHQVVMGLLHVGDLGAALRQERYAADVNARNVHGLCPLEMAVMRGDVAAARVLIRAGADVDGRDEAGSRVTPLLRACLLGRYDMAKFLLSVGADVGVVDVEGWNAVHLIANTDFDTVMPLLRLMAKHGADFHCVDKHGVQPLTRVAEAGTVEAARFLIEYGADINHRDPDGDTVLGFAVLCRYPKLVGLLLDRGIDARVVNKHGQNILHRIAMQGTMDVLEVFIEKAHFLRGVSTAAKDATGKTPLQRLNEKESAPEFRATFDKLLDAVERAYHGEDEESDDEFFDAEESF</sequence>
<keyword evidence="1" id="KW-0677">Repeat</keyword>
<accession>A0AA40AY18</accession>